<proteinExistence type="predicted"/>
<sequence>MDFPLWIIGLAVAVAIGFFCYRTAEAKGRNPIGYGLLGLFLPLVGLIVVLVMKPQAQISTTGA</sequence>
<evidence type="ECO:0000256" key="1">
    <source>
        <dbReference type="SAM" id="Phobius"/>
    </source>
</evidence>
<accession>A0ABP8JYG0</accession>
<comment type="caution">
    <text evidence="2">The sequence shown here is derived from an EMBL/GenBank/DDBJ whole genome shotgun (WGS) entry which is preliminary data.</text>
</comment>
<dbReference type="Proteomes" id="UP001500945">
    <property type="component" value="Unassembled WGS sequence"/>
</dbReference>
<evidence type="ECO:0000313" key="2">
    <source>
        <dbReference type="EMBL" id="GAA4397859.1"/>
    </source>
</evidence>
<name>A0ABP8JYG0_9MICO</name>
<gene>
    <name evidence="2" type="ORF">GCM10023168_03270</name>
</gene>
<dbReference type="RefSeq" id="WP_345201566.1">
    <property type="nucleotide sequence ID" value="NZ_BAABGM010000001.1"/>
</dbReference>
<reference evidence="3" key="1">
    <citation type="journal article" date="2019" name="Int. J. Syst. Evol. Microbiol.">
        <title>The Global Catalogue of Microorganisms (GCM) 10K type strain sequencing project: providing services to taxonomists for standard genome sequencing and annotation.</title>
        <authorList>
            <consortium name="The Broad Institute Genomics Platform"/>
            <consortium name="The Broad Institute Genome Sequencing Center for Infectious Disease"/>
            <person name="Wu L."/>
            <person name="Ma J."/>
        </authorList>
    </citation>
    <scope>NUCLEOTIDE SEQUENCE [LARGE SCALE GENOMIC DNA]</scope>
    <source>
        <strain evidence="3">JCM 17809</strain>
    </source>
</reference>
<dbReference type="EMBL" id="BAABGM010000001">
    <property type="protein sequence ID" value="GAA4397859.1"/>
    <property type="molecule type" value="Genomic_DNA"/>
</dbReference>
<feature type="transmembrane region" description="Helical" evidence="1">
    <location>
        <begin position="6"/>
        <end position="24"/>
    </location>
</feature>
<evidence type="ECO:0008006" key="4">
    <source>
        <dbReference type="Google" id="ProtNLM"/>
    </source>
</evidence>
<keyword evidence="1" id="KW-0472">Membrane</keyword>
<organism evidence="2 3">
    <name type="scientific">Fodinibacter luteus</name>
    <dbReference type="NCBI Taxonomy" id="552064"/>
    <lineage>
        <taxon>Bacteria</taxon>
        <taxon>Bacillati</taxon>
        <taxon>Actinomycetota</taxon>
        <taxon>Actinomycetes</taxon>
        <taxon>Micrococcales</taxon>
        <taxon>Intrasporangiaceae</taxon>
        <taxon>Fodinibacter (ex Wang et al. 2009)</taxon>
    </lineage>
</organism>
<protein>
    <recommendedName>
        <fullName evidence="4">Cardiolipin synthase N-terminal domain-containing protein</fullName>
    </recommendedName>
</protein>
<keyword evidence="3" id="KW-1185">Reference proteome</keyword>
<keyword evidence="1" id="KW-1133">Transmembrane helix</keyword>
<feature type="transmembrane region" description="Helical" evidence="1">
    <location>
        <begin position="31"/>
        <end position="52"/>
    </location>
</feature>
<evidence type="ECO:0000313" key="3">
    <source>
        <dbReference type="Proteomes" id="UP001500945"/>
    </source>
</evidence>
<keyword evidence="1" id="KW-0812">Transmembrane</keyword>